<proteinExistence type="predicted"/>
<feature type="compositionally biased region" description="Polar residues" evidence="1">
    <location>
        <begin position="22"/>
        <end position="37"/>
    </location>
</feature>
<sequence length="353" mass="37813">MAPPPSTPAPKFIFKTPGQGGQTSRTGVASPRFTTPRFSIPSATAASTPALRPSQLFVQSTGRARARDEIESSPPSSVRSSGGRAVDQDQETIVSDVSDVGEDNGSSIAAAPVDREVKRRRLFDTPSGPERYREILPSSPVDDDEGNSPPTIMKTDSEAQDSPSSVRSSLDLPRENPSVTARQPLFQPPPRFKVPDTEENTFLEGLPSVFSPQRKGAKYVAGGLAAEVQRWLSHIKGSRSEVDGVLRFRVEEMNKDGHSSLSAGFGLYRGAGPELAPIESLFHLRIRPSLYSSARHDLEKGRTSHGSGLDSDDDEERRDLVGCHDSSPGCGSGSDFHRSSGSGSGSGYDCDCD</sequence>
<comment type="caution">
    <text evidence="2">The sequence shown here is derived from an EMBL/GenBank/DDBJ whole genome shotgun (WGS) entry which is preliminary data.</text>
</comment>
<organism evidence="2 3">
    <name type="scientific">Pseudallescheria apiosperma</name>
    <name type="common">Scedosporium apiospermum</name>
    <dbReference type="NCBI Taxonomy" id="563466"/>
    <lineage>
        <taxon>Eukaryota</taxon>
        <taxon>Fungi</taxon>
        <taxon>Dikarya</taxon>
        <taxon>Ascomycota</taxon>
        <taxon>Pezizomycotina</taxon>
        <taxon>Sordariomycetes</taxon>
        <taxon>Hypocreomycetidae</taxon>
        <taxon>Microascales</taxon>
        <taxon>Microascaceae</taxon>
        <taxon>Scedosporium</taxon>
    </lineage>
</organism>
<dbReference type="Proteomes" id="UP000028545">
    <property type="component" value="Unassembled WGS sequence"/>
</dbReference>
<feature type="region of interest" description="Disordered" evidence="1">
    <location>
        <begin position="297"/>
        <end position="353"/>
    </location>
</feature>
<feature type="compositionally biased region" description="Low complexity" evidence="1">
    <location>
        <begin position="72"/>
        <end position="85"/>
    </location>
</feature>
<dbReference type="AlphaFoldDB" id="A0A084GD30"/>
<accession>A0A084GD30</accession>
<feature type="region of interest" description="Disordered" evidence="1">
    <location>
        <begin position="1"/>
        <end position="197"/>
    </location>
</feature>
<dbReference type="GeneID" id="27721787"/>
<reference evidence="2 3" key="1">
    <citation type="journal article" date="2014" name="Genome Announc.">
        <title>Draft genome sequence of the pathogenic fungus Scedosporium apiospermum.</title>
        <authorList>
            <person name="Vandeputte P."/>
            <person name="Ghamrawi S."/>
            <person name="Rechenmann M."/>
            <person name="Iltis A."/>
            <person name="Giraud S."/>
            <person name="Fleury M."/>
            <person name="Thornton C."/>
            <person name="Delhaes L."/>
            <person name="Meyer W."/>
            <person name="Papon N."/>
            <person name="Bouchara J.P."/>
        </authorList>
    </citation>
    <scope>NUCLEOTIDE SEQUENCE [LARGE SCALE GENOMIC DNA]</scope>
    <source>
        <strain evidence="2 3">IHEM 14462</strain>
    </source>
</reference>
<protein>
    <submittedName>
        <fullName evidence="2">Uncharacterized protein</fullName>
    </submittedName>
</protein>
<dbReference type="EMBL" id="JOWA01000086">
    <property type="protein sequence ID" value="KEZ45242.1"/>
    <property type="molecule type" value="Genomic_DNA"/>
</dbReference>
<dbReference type="VEuPathDB" id="FungiDB:SAPIO_CDS2715"/>
<dbReference type="RefSeq" id="XP_016645041.1">
    <property type="nucleotide sequence ID" value="XM_016785665.1"/>
</dbReference>
<feature type="compositionally biased region" description="Low complexity" evidence="1">
    <location>
        <begin position="41"/>
        <end position="50"/>
    </location>
</feature>
<evidence type="ECO:0000313" key="2">
    <source>
        <dbReference type="EMBL" id="KEZ45242.1"/>
    </source>
</evidence>
<dbReference type="OrthoDB" id="5389296at2759"/>
<dbReference type="KEGG" id="sapo:SAPIO_CDS2715"/>
<evidence type="ECO:0000313" key="3">
    <source>
        <dbReference type="Proteomes" id="UP000028545"/>
    </source>
</evidence>
<keyword evidence="3" id="KW-1185">Reference proteome</keyword>
<evidence type="ECO:0000256" key="1">
    <source>
        <dbReference type="SAM" id="MobiDB-lite"/>
    </source>
</evidence>
<gene>
    <name evidence="2" type="ORF">SAPIO_CDS2715</name>
</gene>
<name>A0A084GD30_PSEDA</name>
<dbReference type="HOGENOM" id="CLU_785636_0_0_1"/>